<sequence>MSCKDFLHVAKILCTVVDKTRQMEIMRIPRNDRKSVHSSRWLWLYGSQNLHGSRAEKLEIAKLVLPQTIWCWVMKELAQEVGVPLLTSAVRTLLDRLYKMLNAMKYRVSKSSAESPNSKIRLLRIKARDYSNKERFWPAVMFHYGSLDMASETSHHKRGSPFYENYYRVDACMPGNDDEVFFCSALTLLKFYRSRLYCNLARSIVASSRKLKFTFPPFCQRSKLHRSS</sequence>
<protein>
    <submittedName>
        <fullName evidence="2">Transposase</fullName>
    </submittedName>
</protein>
<feature type="domain" description="Transposase IS204/IS1001/IS1096/IS1165 DDE" evidence="1">
    <location>
        <begin position="75"/>
        <end position="136"/>
    </location>
</feature>
<dbReference type="Proteomes" id="UP000245981">
    <property type="component" value="Unassembled WGS sequence"/>
</dbReference>
<dbReference type="InterPro" id="IPR002560">
    <property type="entry name" value="Transposase_DDE"/>
</dbReference>
<dbReference type="AlphaFoldDB" id="A0A2V2BDG4"/>
<name>A0A2V2BDG4_9GAMM</name>
<dbReference type="EMBL" id="QGHF01000003">
    <property type="protein sequence ID" value="PWK98564.1"/>
    <property type="molecule type" value="Genomic_DNA"/>
</dbReference>
<proteinExistence type="predicted"/>
<reference evidence="2 3" key="1">
    <citation type="submission" date="2018-05" db="EMBL/GenBank/DDBJ databases">
        <title>Genomic Encyclopedia of Type Strains, Phase IV (KMG-V): Genome sequencing to study the core and pangenomes of soil and plant-associated prokaryotes.</title>
        <authorList>
            <person name="Whitman W."/>
        </authorList>
    </citation>
    <scope>NUCLEOTIDE SEQUENCE [LARGE SCALE GENOMIC DNA]</scope>
    <source>
        <strain evidence="2 3">PNA 200-10</strain>
    </source>
</reference>
<organism evidence="2 3">
    <name type="scientific">Pantoea allii</name>
    <dbReference type="NCBI Taxonomy" id="574096"/>
    <lineage>
        <taxon>Bacteria</taxon>
        <taxon>Pseudomonadati</taxon>
        <taxon>Pseudomonadota</taxon>
        <taxon>Gammaproteobacteria</taxon>
        <taxon>Enterobacterales</taxon>
        <taxon>Erwiniaceae</taxon>
        <taxon>Pantoea</taxon>
    </lineage>
</organism>
<gene>
    <name evidence="2" type="ORF">C7431_103332</name>
</gene>
<evidence type="ECO:0000259" key="1">
    <source>
        <dbReference type="Pfam" id="PF01610"/>
    </source>
</evidence>
<accession>A0A2V2BDG4</accession>
<evidence type="ECO:0000313" key="2">
    <source>
        <dbReference type="EMBL" id="PWK98564.1"/>
    </source>
</evidence>
<comment type="caution">
    <text evidence="2">The sequence shown here is derived from an EMBL/GenBank/DDBJ whole genome shotgun (WGS) entry which is preliminary data.</text>
</comment>
<evidence type="ECO:0000313" key="3">
    <source>
        <dbReference type="Proteomes" id="UP000245981"/>
    </source>
</evidence>
<dbReference type="Pfam" id="PF01610">
    <property type="entry name" value="DDE_Tnp_ISL3"/>
    <property type="match status" value="1"/>
</dbReference>